<evidence type="ECO:0000313" key="1">
    <source>
        <dbReference type="EMBL" id="PTQ45430.1"/>
    </source>
</evidence>
<name>A0A2R6XH51_MARPO</name>
<dbReference type="Proteomes" id="UP000244005">
    <property type="component" value="Unassembled WGS sequence"/>
</dbReference>
<organism evidence="1 2">
    <name type="scientific">Marchantia polymorpha</name>
    <name type="common">Common liverwort</name>
    <name type="synonym">Marchantia aquatica</name>
    <dbReference type="NCBI Taxonomy" id="3197"/>
    <lineage>
        <taxon>Eukaryota</taxon>
        <taxon>Viridiplantae</taxon>
        <taxon>Streptophyta</taxon>
        <taxon>Embryophyta</taxon>
        <taxon>Marchantiophyta</taxon>
        <taxon>Marchantiopsida</taxon>
        <taxon>Marchantiidae</taxon>
        <taxon>Marchantiales</taxon>
        <taxon>Marchantiaceae</taxon>
        <taxon>Marchantia</taxon>
    </lineage>
</organism>
<reference evidence="2" key="1">
    <citation type="journal article" date="2017" name="Cell">
        <title>Insights into land plant evolution garnered from the Marchantia polymorpha genome.</title>
        <authorList>
            <person name="Bowman J.L."/>
            <person name="Kohchi T."/>
            <person name="Yamato K.T."/>
            <person name="Jenkins J."/>
            <person name="Shu S."/>
            <person name="Ishizaki K."/>
            <person name="Yamaoka S."/>
            <person name="Nishihama R."/>
            <person name="Nakamura Y."/>
            <person name="Berger F."/>
            <person name="Adam C."/>
            <person name="Aki S.S."/>
            <person name="Althoff F."/>
            <person name="Araki T."/>
            <person name="Arteaga-Vazquez M.A."/>
            <person name="Balasubrmanian S."/>
            <person name="Barry K."/>
            <person name="Bauer D."/>
            <person name="Boehm C.R."/>
            <person name="Briginshaw L."/>
            <person name="Caballero-Perez J."/>
            <person name="Catarino B."/>
            <person name="Chen F."/>
            <person name="Chiyoda S."/>
            <person name="Chovatia M."/>
            <person name="Davies K.M."/>
            <person name="Delmans M."/>
            <person name="Demura T."/>
            <person name="Dierschke T."/>
            <person name="Dolan L."/>
            <person name="Dorantes-Acosta A.E."/>
            <person name="Eklund D.M."/>
            <person name="Florent S.N."/>
            <person name="Flores-Sandoval E."/>
            <person name="Fujiyama A."/>
            <person name="Fukuzawa H."/>
            <person name="Galik B."/>
            <person name="Grimanelli D."/>
            <person name="Grimwood J."/>
            <person name="Grossniklaus U."/>
            <person name="Hamada T."/>
            <person name="Haseloff J."/>
            <person name="Hetherington A.J."/>
            <person name="Higo A."/>
            <person name="Hirakawa Y."/>
            <person name="Hundley H.N."/>
            <person name="Ikeda Y."/>
            <person name="Inoue K."/>
            <person name="Inoue S.I."/>
            <person name="Ishida S."/>
            <person name="Jia Q."/>
            <person name="Kakita M."/>
            <person name="Kanazawa T."/>
            <person name="Kawai Y."/>
            <person name="Kawashima T."/>
            <person name="Kennedy M."/>
            <person name="Kinose K."/>
            <person name="Kinoshita T."/>
            <person name="Kohara Y."/>
            <person name="Koide E."/>
            <person name="Komatsu K."/>
            <person name="Kopischke S."/>
            <person name="Kubo M."/>
            <person name="Kyozuka J."/>
            <person name="Lagercrantz U."/>
            <person name="Lin S.S."/>
            <person name="Lindquist E."/>
            <person name="Lipzen A.M."/>
            <person name="Lu C.W."/>
            <person name="De Luna E."/>
            <person name="Martienssen R.A."/>
            <person name="Minamino N."/>
            <person name="Mizutani M."/>
            <person name="Mizutani M."/>
            <person name="Mochizuki N."/>
            <person name="Monte I."/>
            <person name="Mosher R."/>
            <person name="Nagasaki H."/>
            <person name="Nakagami H."/>
            <person name="Naramoto S."/>
            <person name="Nishitani K."/>
            <person name="Ohtani M."/>
            <person name="Okamoto T."/>
            <person name="Okumura M."/>
            <person name="Phillips J."/>
            <person name="Pollak B."/>
            <person name="Reinders A."/>
            <person name="Rovekamp M."/>
            <person name="Sano R."/>
            <person name="Sawa S."/>
            <person name="Schmid M.W."/>
            <person name="Shirakawa M."/>
            <person name="Solano R."/>
            <person name="Spunde A."/>
            <person name="Suetsugu N."/>
            <person name="Sugano S."/>
            <person name="Sugiyama A."/>
            <person name="Sun R."/>
            <person name="Suzuki Y."/>
            <person name="Takenaka M."/>
            <person name="Takezawa D."/>
            <person name="Tomogane H."/>
            <person name="Tsuzuki M."/>
            <person name="Ueda T."/>
            <person name="Umeda M."/>
            <person name="Ward J.M."/>
            <person name="Watanabe Y."/>
            <person name="Yazaki K."/>
            <person name="Yokoyama R."/>
            <person name="Yoshitake Y."/>
            <person name="Yotsui I."/>
            <person name="Zachgo S."/>
            <person name="Schmutz J."/>
        </authorList>
    </citation>
    <scope>NUCLEOTIDE SEQUENCE [LARGE SCALE GENOMIC DNA]</scope>
    <source>
        <strain evidence="2">Tak-1</strain>
    </source>
</reference>
<sequence length="228" mass="26005">MAVTSYFNCYSGCCEPMRRDAGDGCACVVDLLRDSCIFGGWLHASSASGYTSGQPGQVCGNGWSRSSDISTSTRGPSLGSRNHAQLLRLYPRTQVLAAGQKVHHLQVLLLRPSRLQVKEHLKDYLRRGPPTLHQVDMEVRVFLPPPRLQVKAHMEYHLRHRLPTLHLVDMEVQVFRPPPRLQVKSQTEDHIRHRRHTLHLVELELLLLLRSPHKAQAQMEDRTQLPRN</sequence>
<dbReference type="EMBL" id="KZ772687">
    <property type="protein sequence ID" value="PTQ45430.1"/>
    <property type="molecule type" value="Genomic_DNA"/>
</dbReference>
<dbReference type="AlphaFoldDB" id="A0A2R6XH51"/>
<evidence type="ECO:0000313" key="2">
    <source>
        <dbReference type="Proteomes" id="UP000244005"/>
    </source>
</evidence>
<keyword evidence="2" id="KW-1185">Reference proteome</keyword>
<accession>A0A2R6XH51</accession>
<protein>
    <submittedName>
        <fullName evidence="1">Uncharacterized protein</fullName>
    </submittedName>
</protein>
<gene>
    <name evidence="1" type="ORF">MARPO_0015s0209</name>
</gene>
<proteinExistence type="predicted"/>
<dbReference type="Gramene" id="Mp2g09290.1">
    <property type="protein sequence ID" value="Mp2g09290.1.cds"/>
    <property type="gene ID" value="Mp2g09290"/>
</dbReference>